<protein>
    <submittedName>
        <fullName evidence="1">Uncharacterized protein</fullName>
    </submittedName>
</protein>
<dbReference type="Proteomes" id="UP000800094">
    <property type="component" value="Unassembled WGS sequence"/>
</dbReference>
<proteinExistence type="predicted"/>
<evidence type="ECO:0000313" key="2">
    <source>
        <dbReference type="Proteomes" id="UP000800094"/>
    </source>
</evidence>
<reference evidence="1" key="1">
    <citation type="journal article" date="2020" name="Stud. Mycol.">
        <title>101 Dothideomycetes genomes: a test case for predicting lifestyles and emergence of pathogens.</title>
        <authorList>
            <person name="Haridas S."/>
            <person name="Albert R."/>
            <person name="Binder M."/>
            <person name="Bloem J."/>
            <person name="Labutti K."/>
            <person name="Salamov A."/>
            <person name="Andreopoulos B."/>
            <person name="Baker S."/>
            <person name="Barry K."/>
            <person name="Bills G."/>
            <person name="Bluhm B."/>
            <person name="Cannon C."/>
            <person name="Castanera R."/>
            <person name="Culley D."/>
            <person name="Daum C."/>
            <person name="Ezra D."/>
            <person name="Gonzalez J."/>
            <person name="Henrissat B."/>
            <person name="Kuo A."/>
            <person name="Liang C."/>
            <person name="Lipzen A."/>
            <person name="Lutzoni F."/>
            <person name="Magnuson J."/>
            <person name="Mondo S."/>
            <person name="Nolan M."/>
            <person name="Ohm R."/>
            <person name="Pangilinan J."/>
            <person name="Park H.-J."/>
            <person name="Ramirez L."/>
            <person name="Alfaro M."/>
            <person name="Sun H."/>
            <person name="Tritt A."/>
            <person name="Yoshinaga Y."/>
            <person name="Zwiers L.-H."/>
            <person name="Turgeon B."/>
            <person name="Goodwin S."/>
            <person name="Spatafora J."/>
            <person name="Crous P."/>
            <person name="Grigoriev I."/>
        </authorList>
    </citation>
    <scope>NUCLEOTIDE SEQUENCE</scope>
    <source>
        <strain evidence="1">CBS 122368</strain>
    </source>
</reference>
<organism evidence="1 2">
    <name type="scientific">Trematosphaeria pertusa</name>
    <dbReference type="NCBI Taxonomy" id="390896"/>
    <lineage>
        <taxon>Eukaryota</taxon>
        <taxon>Fungi</taxon>
        <taxon>Dikarya</taxon>
        <taxon>Ascomycota</taxon>
        <taxon>Pezizomycotina</taxon>
        <taxon>Dothideomycetes</taxon>
        <taxon>Pleosporomycetidae</taxon>
        <taxon>Pleosporales</taxon>
        <taxon>Massarineae</taxon>
        <taxon>Trematosphaeriaceae</taxon>
        <taxon>Trematosphaeria</taxon>
    </lineage>
</organism>
<evidence type="ECO:0000313" key="1">
    <source>
        <dbReference type="EMBL" id="KAF2257427.1"/>
    </source>
</evidence>
<accession>A0A6A6J4X6</accession>
<dbReference type="PANTHER" id="PTHR42037">
    <property type="match status" value="1"/>
</dbReference>
<dbReference type="RefSeq" id="XP_033692431.1">
    <property type="nucleotide sequence ID" value="XM_033822604.1"/>
</dbReference>
<dbReference type="PANTHER" id="PTHR42037:SF1">
    <property type="match status" value="1"/>
</dbReference>
<dbReference type="InterPro" id="IPR027796">
    <property type="entry name" value="OTT_1508_deam-like"/>
</dbReference>
<keyword evidence="2" id="KW-1185">Reference proteome</keyword>
<dbReference type="EMBL" id="ML987189">
    <property type="protein sequence ID" value="KAF2257427.1"/>
    <property type="molecule type" value="Genomic_DNA"/>
</dbReference>
<name>A0A6A6J4X6_9PLEO</name>
<dbReference type="OrthoDB" id="3251507at2759"/>
<dbReference type="Pfam" id="PF14441">
    <property type="entry name" value="OTT_1508_deam"/>
    <property type="match status" value="1"/>
</dbReference>
<dbReference type="AlphaFoldDB" id="A0A6A6J4X6"/>
<dbReference type="GeneID" id="54575934"/>
<gene>
    <name evidence="1" type="ORF">BU26DRAFT_383799</name>
</gene>
<feature type="non-terminal residue" evidence="1">
    <location>
        <position position="1"/>
    </location>
</feature>
<sequence>RFYEPLVLLYTLGRTRGEHTCAVLSTQENVSHLPLKELRRKFLSELAYACDYDKGGDTVTAIGLESTPQRYIFWVASNSCPRRKIIPFLRSLLARLKHVSDESAQLPPEGPVDIATLCIHFASPRIKKYRSHLSPLLRRCQGYLAETERKDGTNPKDADIHSLVTGLAEWLQIWECQLSPIDLCRLAYENRKSDFMRTLAKLSMEPTYKSNEDAIHHAFGLLRHYIGRLAHHIRAVDTLLSCASRLSELLYDFEVRSIPTPAKSALPPTDAMTRLESIIVRMLPAKSPDLDRYQQALIEMDVKYQLSGRFLASYTDHNLRPRVHAEIQVLEHFFANKFSFAAGDPYIACSKPACFCCLLYFRNHPGHFVEPTSHRKIYLNWRPPDPNSEDGIISQRRQRDILNAMTQDIRKEALRQIDEKAAPKAWHPDSITGI</sequence>
<feature type="non-terminal residue" evidence="1">
    <location>
        <position position="434"/>
    </location>
</feature>